<comment type="cofactor">
    <cofactor evidence="2">
        <name>Zn(2+)</name>
        <dbReference type="ChEBI" id="CHEBI:29105"/>
    </cofactor>
</comment>
<evidence type="ECO:0000256" key="1">
    <source>
        <dbReference type="ARBA" id="ARBA00001107"/>
    </source>
</evidence>
<evidence type="ECO:0000256" key="9">
    <source>
        <dbReference type="ARBA" id="ARBA00022723"/>
    </source>
</evidence>
<evidence type="ECO:0000313" key="17">
    <source>
        <dbReference type="EMBL" id="GAA4635799.1"/>
    </source>
</evidence>
<feature type="domain" description="Galactose-1-phosphate uridyl transferase C-terminal" evidence="16">
    <location>
        <begin position="201"/>
        <end position="350"/>
    </location>
</feature>
<evidence type="ECO:0000256" key="12">
    <source>
        <dbReference type="ARBA" id="ARBA00023277"/>
    </source>
</evidence>
<comment type="caution">
    <text evidence="17">The sequence shown here is derived from an EMBL/GenBank/DDBJ whole genome shotgun (WGS) entry which is preliminary data.</text>
</comment>
<evidence type="ECO:0000259" key="16">
    <source>
        <dbReference type="Pfam" id="PF02744"/>
    </source>
</evidence>
<dbReference type="InterPro" id="IPR005849">
    <property type="entry name" value="GalP_Utransf_N"/>
</dbReference>
<dbReference type="GO" id="GO:0016779">
    <property type="term" value="F:nucleotidyltransferase activity"/>
    <property type="evidence" value="ECO:0007669"/>
    <property type="project" value="UniProtKB-KW"/>
</dbReference>
<dbReference type="EMBL" id="BAABHK010000016">
    <property type="protein sequence ID" value="GAA4635799.1"/>
    <property type="molecule type" value="Genomic_DNA"/>
</dbReference>
<evidence type="ECO:0000256" key="8">
    <source>
        <dbReference type="ARBA" id="ARBA00022695"/>
    </source>
</evidence>
<evidence type="ECO:0000256" key="14">
    <source>
        <dbReference type="RuleBase" id="RU000506"/>
    </source>
</evidence>
<dbReference type="Pfam" id="PF01087">
    <property type="entry name" value="GalP_UDP_transf"/>
    <property type="match status" value="1"/>
</dbReference>
<dbReference type="Proteomes" id="UP001501442">
    <property type="component" value="Unassembled WGS sequence"/>
</dbReference>
<keyword evidence="11 14" id="KW-0299">Galactose metabolism</keyword>
<keyword evidence="18" id="KW-1185">Reference proteome</keyword>
<dbReference type="PROSITE" id="PS00117">
    <property type="entry name" value="GAL_P_UDP_TRANSF_I"/>
    <property type="match status" value="1"/>
</dbReference>
<reference evidence="18" key="1">
    <citation type="journal article" date="2019" name="Int. J. Syst. Evol. Microbiol.">
        <title>The Global Catalogue of Microorganisms (GCM) 10K type strain sequencing project: providing services to taxonomists for standard genome sequencing and annotation.</title>
        <authorList>
            <consortium name="The Broad Institute Genomics Platform"/>
            <consortium name="The Broad Institute Genome Sequencing Center for Infectious Disease"/>
            <person name="Wu L."/>
            <person name="Ma J."/>
        </authorList>
    </citation>
    <scope>NUCLEOTIDE SEQUENCE [LARGE SCALE GENOMIC DNA]</scope>
    <source>
        <strain evidence="18">JCM 17939</strain>
    </source>
</reference>
<dbReference type="PIRSF" id="PIRSF000808">
    <property type="entry name" value="GalT"/>
    <property type="match status" value="1"/>
</dbReference>
<dbReference type="Gene3D" id="3.30.428.10">
    <property type="entry name" value="HIT-like"/>
    <property type="match status" value="2"/>
</dbReference>
<evidence type="ECO:0000256" key="6">
    <source>
        <dbReference type="ARBA" id="ARBA00016340"/>
    </source>
</evidence>
<comment type="similarity">
    <text evidence="4 14">Belongs to the galactose-1-phosphate uridylyltransferase type 1 family.</text>
</comment>
<dbReference type="InterPro" id="IPR019779">
    <property type="entry name" value="GalP_UDPtransf1_His-AS"/>
</dbReference>
<evidence type="ECO:0000256" key="2">
    <source>
        <dbReference type="ARBA" id="ARBA00001947"/>
    </source>
</evidence>
<dbReference type="EC" id="2.7.7.12" evidence="5 13"/>
<dbReference type="NCBIfam" id="TIGR00209">
    <property type="entry name" value="galT_1"/>
    <property type="match status" value="1"/>
</dbReference>
<protein>
    <recommendedName>
        <fullName evidence="6 13">Galactose-1-phosphate uridylyltransferase</fullName>
        <ecNumber evidence="5 13">2.7.7.12</ecNumber>
    </recommendedName>
</protein>
<proteinExistence type="inferred from homology"/>
<keyword evidence="12 14" id="KW-0119">Carbohydrate metabolism</keyword>
<keyword evidence="10" id="KW-0862">Zinc</keyword>
<gene>
    <name evidence="17" type="primary">galT</name>
    <name evidence="17" type="ORF">GCM10023196_082790</name>
</gene>
<evidence type="ECO:0000259" key="15">
    <source>
        <dbReference type="Pfam" id="PF01087"/>
    </source>
</evidence>
<dbReference type="RefSeq" id="WP_345438764.1">
    <property type="nucleotide sequence ID" value="NZ_BAABHK010000016.1"/>
</dbReference>
<keyword evidence="9 14" id="KW-0479">Metal-binding</keyword>
<evidence type="ECO:0000256" key="7">
    <source>
        <dbReference type="ARBA" id="ARBA00022679"/>
    </source>
</evidence>
<name>A0ABP8UNY0_9ACTN</name>
<evidence type="ECO:0000256" key="4">
    <source>
        <dbReference type="ARBA" id="ARBA00010951"/>
    </source>
</evidence>
<dbReference type="InterPro" id="IPR001937">
    <property type="entry name" value="GalP_UDPtransf1"/>
</dbReference>
<dbReference type="Pfam" id="PF02744">
    <property type="entry name" value="GalP_UDP_tr_C"/>
    <property type="match status" value="1"/>
</dbReference>
<sequence>MSSAHAVTASDRRTSVRLADGREIIYFDDVPGLDRSTPDRRDLPPYAPAAELRYDALQGEEVLVAAHRQNRTYQPAPGECPLCPSRDGHLSEIPAPDYHVVSFENRFPSLGGPAGGRCEVLCFTSDHDGSFATLPPERLATVGRAWADRTTELGERPDVEYVFLFENRGAAIGATLPHPHGQIYAFPYVPPVPRRMLAAAERFREEHGRCLMCDVVAREAAGPRVVAETDRFLAYVPEAARWPYEVYVAPRFCVPDLPALGAATRDELMGLYADVLRRFDALYEHATPYMACWYQAPARSSRRLAHLCARVYTPQRTADKLKFLATAETGGGAYINDVLPETAAARLREL</sequence>
<keyword evidence="8 14" id="KW-0548">Nucleotidyltransferase</keyword>
<keyword evidence="7 14" id="KW-0808">Transferase</keyword>
<dbReference type="SUPFAM" id="SSF54197">
    <property type="entry name" value="HIT-like"/>
    <property type="match status" value="2"/>
</dbReference>
<dbReference type="InterPro" id="IPR005850">
    <property type="entry name" value="GalP_Utransf_C"/>
</dbReference>
<dbReference type="InterPro" id="IPR036265">
    <property type="entry name" value="HIT-like_sf"/>
</dbReference>
<evidence type="ECO:0000256" key="11">
    <source>
        <dbReference type="ARBA" id="ARBA00023144"/>
    </source>
</evidence>
<accession>A0ABP8UNY0</accession>
<organism evidence="17 18">
    <name type="scientific">Actinoallomurus vinaceus</name>
    <dbReference type="NCBI Taxonomy" id="1080074"/>
    <lineage>
        <taxon>Bacteria</taxon>
        <taxon>Bacillati</taxon>
        <taxon>Actinomycetota</taxon>
        <taxon>Actinomycetes</taxon>
        <taxon>Streptosporangiales</taxon>
        <taxon>Thermomonosporaceae</taxon>
        <taxon>Actinoallomurus</taxon>
    </lineage>
</organism>
<evidence type="ECO:0000256" key="13">
    <source>
        <dbReference type="NCBIfam" id="TIGR00209"/>
    </source>
</evidence>
<comment type="catalytic activity">
    <reaction evidence="1 14">
        <text>alpha-D-galactose 1-phosphate + UDP-alpha-D-glucose = alpha-D-glucose 1-phosphate + UDP-alpha-D-galactose</text>
        <dbReference type="Rhea" id="RHEA:13989"/>
        <dbReference type="ChEBI" id="CHEBI:58336"/>
        <dbReference type="ChEBI" id="CHEBI:58601"/>
        <dbReference type="ChEBI" id="CHEBI:58885"/>
        <dbReference type="ChEBI" id="CHEBI:66914"/>
        <dbReference type="EC" id="2.7.7.12"/>
    </reaction>
</comment>
<evidence type="ECO:0000256" key="10">
    <source>
        <dbReference type="ARBA" id="ARBA00022833"/>
    </source>
</evidence>
<dbReference type="PANTHER" id="PTHR11943">
    <property type="entry name" value="GALACTOSE-1-PHOSPHATE URIDYLYLTRANSFERASE"/>
    <property type="match status" value="1"/>
</dbReference>
<evidence type="ECO:0000313" key="18">
    <source>
        <dbReference type="Proteomes" id="UP001501442"/>
    </source>
</evidence>
<evidence type="ECO:0000256" key="3">
    <source>
        <dbReference type="ARBA" id="ARBA00004947"/>
    </source>
</evidence>
<dbReference type="PANTHER" id="PTHR11943:SF1">
    <property type="entry name" value="GALACTOSE-1-PHOSPHATE URIDYLYLTRANSFERASE"/>
    <property type="match status" value="1"/>
</dbReference>
<comment type="pathway">
    <text evidence="3 14">Carbohydrate metabolism; galactose metabolism.</text>
</comment>
<evidence type="ECO:0000256" key="5">
    <source>
        <dbReference type="ARBA" id="ARBA00012384"/>
    </source>
</evidence>
<feature type="domain" description="Galactose-1-phosphate uridyl transferase N-terminal" evidence="15">
    <location>
        <begin position="114"/>
        <end position="190"/>
    </location>
</feature>